<comment type="caution">
    <text evidence="5">Lacks conserved residue(s) required for the propagation of feature annotation.</text>
</comment>
<feature type="domain" description="Glycosyl transferase family 3" evidence="6">
    <location>
        <begin position="73"/>
        <end position="323"/>
    </location>
</feature>
<dbReference type="Pfam" id="PF00591">
    <property type="entry name" value="Glycos_transf_3"/>
    <property type="match status" value="1"/>
</dbReference>
<keyword evidence="9" id="KW-1185">Reference proteome</keyword>
<protein>
    <recommendedName>
        <fullName evidence="5">Anthranilate phosphoribosyltransferase</fullName>
        <ecNumber evidence="5">2.4.2.18</ecNumber>
    </recommendedName>
</protein>
<feature type="binding site" evidence="5">
    <location>
        <position position="224"/>
    </location>
    <ligand>
        <name>Mg(2+)</name>
        <dbReference type="ChEBI" id="CHEBI:18420"/>
        <label>2</label>
    </ligand>
</feature>
<feature type="binding site" evidence="5">
    <location>
        <begin position="89"/>
        <end position="92"/>
    </location>
    <ligand>
        <name>5-phospho-alpha-D-ribose 1-diphosphate</name>
        <dbReference type="ChEBI" id="CHEBI:58017"/>
    </ligand>
</feature>
<evidence type="ECO:0000259" key="7">
    <source>
        <dbReference type="Pfam" id="PF02885"/>
    </source>
</evidence>
<evidence type="ECO:0000259" key="6">
    <source>
        <dbReference type="Pfam" id="PF00591"/>
    </source>
</evidence>
<evidence type="ECO:0000256" key="1">
    <source>
        <dbReference type="ARBA" id="ARBA00022676"/>
    </source>
</evidence>
<organism evidence="8 9">
    <name type="scientific">Lentibacillus salinarum</name>
    <dbReference type="NCBI Taxonomy" id="446820"/>
    <lineage>
        <taxon>Bacteria</taxon>
        <taxon>Bacillati</taxon>
        <taxon>Bacillota</taxon>
        <taxon>Bacilli</taxon>
        <taxon>Bacillales</taxon>
        <taxon>Bacillaceae</taxon>
        <taxon>Lentibacillus</taxon>
    </lineage>
</organism>
<dbReference type="EC" id="2.4.2.18" evidence="5"/>
<feature type="binding site" evidence="5">
    <location>
        <position position="225"/>
    </location>
    <ligand>
        <name>Mg(2+)</name>
        <dbReference type="ChEBI" id="CHEBI:18420"/>
        <label>1</label>
    </ligand>
</feature>
<evidence type="ECO:0000313" key="9">
    <source>
        <dbReference type="Proteomes" id="UP001597178"/>
    </source>
</evidence>
<feature type="binding site" evidence="5">
    <location>
        <position position="225"/>
    </location>
    <ligand>
        <name>Mg(2+)</name>
        <dbReference type="ChEBI" id="CHEBI:18420"/>
        <label>2</label>
    </ligand>
</feature>
<comment type="function">
    <text evidence="5">Catalyzes the transfer of the phosphoribosyl group of 5-phosphorylribose-1-pyrophosphate (PRPP) to anthranilate to yield N-(5'-phosphoribosyl)-anthranilate (PRA).</text>
</comment>
<keyword evidence="5" id="KW-0479">Metal-binding</keyword>
<comment type="pathway">
    <text evidence="5">Amino-acid biosynthesis; L-tryptophan biosynthesis; L-tryptophan from chorismate: step 2/5.</text>
</comment>
<evidence type="ECO:0000313" key="8">
    <source>
        <dbReference type="EMBL" id="MFD1361155.1"/>
    </source>
</evidence>
<dbReference type="InterPro" id="IPR036320">
    <property type="entry name" value="Glycosyl_Trfase_fam3_N_dom_sf"/>
</dbReference>
<evidence type="ECO:0000256" key="3">
    <source>
        <dbReference type="ARBA" id="ARBA00022822"/>
    </source>
</evidence>
<keyword evidence="2 5" id="KW-0808">Transferase</keyword>
<keyword evidence="4 5" id="KW-0057">Aromatic amino acid biosynthesis</keyword>
<comment type="subunit">
    <text evidence="5">Homodimer.</text>
</comment>
<evidence type="ECO:0000256" key="5">
    <source>
        <dbReference type="HAMAP-Rule" id="MF_00211"/>
    </source>
</evidence>
<dbReference type="Pfam" id="PF02885">
    <property type="entry name" value="Glycos_trans_3N"/>
    <property type="match status" value="1"/>
</dbReference>
<dbReference type="Gene3D" id="1.20.970.10">
    <property type="entry name" value="Transferase, Pyrimidine Nucleoside Phosphorylase, Chain C"/>
    <property type="match status" value="1"/>
</dbReference>
<keyword evidence="1 5" id="KW-0328">Glycosyltransferase</keyword>
<dbReference type="GO" id="GO:0004048">
    <property type="term" value="F:anthranilate phosphoribosyltransferase activity"/>
    <property type="evidence" value="ECO:0007669"/>
    <property type="project" value="UniProtKB-EC"/>
</dbReference>
<feature type="binding site" evidence="5">
    <location>
        <position position="79"/>
    </location>
    <ligand>
        <name>anthranilate</name>
        <dbReference type="ChEBI" id="CHEBI:16567"/>
        <label>1</label>
    </ligand>
</feature>
<dbReference type="SUPFAM" id="SSF52418">
    <property type="entry name" value="Nucleoside phosphorylase/phosphoribosyltransferase catalytic domain"/>
    <property type="match status" value="1"/>
</dbReference>
<accession>A0ABW3ZS19</accession>
<evidence type="ECO:0000256" key="2">
    <source>
        <dbReference type="ARBA" id="ARBA00022679"/>
    </source>
</evidence>
<dbReference type="PANTHER" id="PTHR43285">
    <property type="entry name" value="ANTHRANILATE PHOSPHORIBOSYLTRANSFERASE"/>
    <property type="match status" value="1"/>
</dbReference>
<dbReference type="InterPro" id="IPR017459">
    <property type="entry name" value="Glycosyl_Trfase_fam3_N_dom"/>
</dbReference>
<dbReference type="EMBL" id="JBHTNH010000007">
    <property type="protein sequence ID" value="MFD1361155.1"/>
    <property type="molecule type" value="Genomic_DNA"/>
</dbReference>
<dbReference type="InterPro" id="IPR000312">
    <property type="entry name" value="Glycosyl_Trfase_fam3"/>
</dbReference>
<dbReference type="InterPro" id="IPR035902">
    <property type="entry name" value="Nuc_phospho_transferase"/>
</dbReference>
<feature type="binding site" evidence="5">
    <location>
        <begin position="107"/>
        <end position="115"/>
    </location>
    <ligand>
        <name>5-phospho-alpha-D-ribose 1-diphosphate</name>
        <dbReference type="ChEBI" id="CHEBI:58017"/>
    </ligand>
</feature>
<feature type="binding site" evidence="5">
    <location>
        <begin position="82"/>
        <end position="83"/>
    </location>
    <ligand>
        <name>5-phospho-alpha-D-ribose 1-diphosphate</name>
        <dbReference type="ChEBI" id="CHEBI:58017"/>
    </ligand>
</feature>
<comment type="similarity">
    <text evidence="5">Belongs to the anthranilate phosphoribosyltransferase family.</text>
</comment>
<sequence>MKQYLEKLLNKENLTLQEMKEAATASFADHMTESELASFLTALRAKGETPEEIAGLVEVIRSQSSQTTAAFTNVMDNCGTGGDGSHSFNISTTAAFVIAGAGVKVAKHGNRSITSKTGSADVLEHLGISLSFSKEHVEKMLDENNIAFLFAPNVLPGMKRFATVRKNLGIPTIFNLIGPLTNPVRLDTQLLGVYRRDMLPLLAEALNQLGRKRALVVNGAGYMDEASLAGENHLTLLENGNVTSFTLHPSDVNLPVYSNEKIRGGDARDNARILRRVLNGEPGPHLDTVLLNAGLGLFANGAASSITDGIQKASESIQSGAALEKLERLAEFSHNVTSEVI</sequence>
<keyword evidence="5" id="KW-0028">Amino-acid biosynthesis</keyword>
<dbReference type="Gene3D" id="3.40.1030.10">
    <property type="entry name" value="Nucleoside phosphorylase/phosphoribosyltransferase catalytic domain"/>
    <property type="match status" value="1"/>
</dbReference>
<gene>
    <name evidence="5 8" type="primary">trpD</name>
    <name evidence="8" type="ORF">ACFQ4A_05660</name>
</gene>
<comment type="catalytic activity">
    <reaction evidence="5">
        <text>N-(5-phospho-beta-D-ribosyl)anthranilate + diphosphate = 5-phospho-alpha-D-ribose 1-diphosphate + anthranilate</text>
        <dbReference type="Rhea" id="RHEA:11768"/>
        <dbReference type="ChEBI" id="CHEBI:16567"/>
        <dbReference type="ChEBI" id="CHEBI:18277"/>
        <dbReference type="ChEBI" id="CHEBI:33019"/>
        <dbReference type="ChEBI" id="CHEBI:58017"/>
        <dbReference type="EC" id="2.4.2.18"/>
    </reaction>
</comment>
<comment type="cofactor">
    <cofactor evidence="5">
        <name>Mg(2+)</name>
        <dbReference type="ChEBI" id="CHEBI:18420"/>
    </cofactor>
    <text evidence="5">Binds 2 magnesium ions per monomer.</text>
</comment>
<dbReference type="InterPro" id="IPR005940">
    <property type="entry name" value="Anthranilate_Pribosyl_Tfrase"/>
</dbReference>
<dbReference type="NCBIfam" id="TIGR01245">
    <property type="entry name" value="trpD"/>
    <property type="match status" value="1"/>
</dbReference>
<comment type="caution">
    <text evidence="8">The sequence shown here is derived from an EMBL/GenBank/DDBJ whole genome shotgun (WGS) entry which is preliminary data.</text>
</comment>
<feature type="binding site" evidence="5">
    <location>
        <position position="119"/>
    </location>
    <ligand>
        <name>5-phospho-alpha-D-ribose 1-diphosphate</name>
        <dbReference type="ChEBI" id="CHEBI:58017"/>
    </ligand>
</feature>
<dbReference type="Proteomes" id="UP001597178">
    <property type="component" value="Unassembled WGS sequence"/>
</dbReference>
<proteinExistence type="inferred from homology"/>
<feature type="binding site" evidence="5">
    <location>
        <position position="165"/>
    </location>
    <ligand>
        <name>anthranilate</name>
        <dbReference type="ChEBI" id="CHEBI:16567"/>
        <label>2</label>
    </ligand>
</feature>
<evidence type="ECO:0000256" key="4">
    <source>
        <dbReference type="ARBA" id="ARBA00023141"/>
    </source>
</evidence>
<dbReference type="SUPFAM" id="SSF47648">
    <property type="entry name" value="Nucleoside phosphorylase/phosphoribosyltransferase N-terminal domain"/>
    <property type="match status" value="1"/>
</dbReference>
<keyword evidence="3 5" id="KW-0822">Tryptophan biosynthesis</keyword>
<feature type="binding site" evidence="5">
    <location>
        <position position="87"/>
    </location>
    <ligand>
        <name>5-phospho-alpha-D-ribose 1-diphosphate</name>
        <dbReference type="ChEBI" id="CHEBI:58017"/>
    </ligand>
</feature>
<keyword evidence="5" id="KW-0460">Magnesium</keyword>
<feature type="domain" description="Glycosyl transferase family 3 N-terminal" evidence="7">
    <location>
        <begin position="2"/>
        <end position="63"/>
    </location>
</feature>
<feature type="binding site" evidence="5">
    <location>
        <position position="110"/>
    </location>
    <ligand>
        <name>anthranilate</name>
        <dbReference type="ChEBI" id="CHEBI:16567"/>
        <label>1</label>
    </ligand>
</feature>
<feature type="binding site" evidence="5">
    <location>
        <position position="79"/>
    </location>
    <ligand>
        <name>5-phospho-alpha-D-ribose 1-diphosphate</name>
        <dbReference type="ChEBI" id="CHEBI:58017"/>
    </ligand>
</feature>
<dbReference type="PANTHER" id="PTHR43285:SF2">
    <property type="entry name" value="ANTHRANILATE PHOSPHORIBOSYLTRANSFERASE"/>
    <property type="match status" value="1"/>
</dbReference>
<dbReference type="HAMAP" id="MF_00211">
    <property type="entry name" value="TrpD"/>
    <property type="match status" value="1"/>
</dbReference>
<feature type="binding site" evidence="5">
    <location>
        <position position="91"/>
    </location>
    <ligand>
        <name>Mg(2+)</name>
        <dbReference type="ChEBI" id="CHEBI:18420"/>
        <label>1</label>
    </ligand>
</feature>
<dbReference type="RefSeq" id="WP_382398458.1">
    <property type="nucleotide sequence ID" value="NZ_JBHTNH010000007.1"/>
</dbReference>
<name>A0ABW3ZS19_9BACI</name>
<reference evidence="9" key="1">
    <citation type="journal article" date="2019" name="Int. J. Syst. Evol. Microbiol.">
        <title>The Global Catalogue of Microorganisms (GCM) 10K type strain sequencing project: providing services to taxonomists for standard genome sequencing and annotation.</title>
        <authorList>
            <consortium name="The Broad Institute Genomics Platform"/>
            <consortium name="The Broad Institute Genome Sequencing Center for Infectious Disease"/>
            <person name="Wu L."/>
            <person name="Ma J."/>
        </authorList>
    </citation>
    <scope>NUCLEOTIDE SEQUENCE [LARGE SCALE GENOMIC DNA]</scope>
    <source>
        <strain evidence="9">CCUG 54822</strain>
    </source>
</reference>